<protein>
    <recommendedName>
        <fullName evidence="3 11">Protein-export membrane protein SecG</fullName>
    </recommendedName>
</protein>
<organism evidence="13 14">
    <name type="scientific">Massilia suwonensis</name>
    <dbReference type="NCBI Taxonomy" id="648895"/>
    <lineage>
        <taxon>Bacteria</taxon>
        <taxon>Pseudomonadati</taxon>
        <taxon>Pseudomonadota</taxon>
        <taxon>Betaproteobacteria</taxon>
        <taxon>Burkholderiales</taxon>
        <taxon>Oxalobacteraceae</taxon>
        <taxon>Telluria group</taxon>
        <taxon>Massilia</taxon>
    </lineage>
</organism>
<dbReference type="PRINTS" id="PR01651">
    <property type="entry name" value="SECGEXPORT"/>
</dbReference>
<evidence type="ECO:0000256" key="7">
    <source>
        <dbReference type="ARBA" id="ARBA00022927"/>
    </source>
</evidence>
<keyword evidence="14" id="KW-1185">Reference proteome</keyword>
<dbReference type="RefSeq" id="WP_379756647.1">
    <property type="nucleotide sequence ID" value="NZ_JBHSMR010000013.1"/>
</dbReference>
<dbReference type="Pfam" id="PF03840">
    <property type="entry name" value="SecG"/>
    <property type="match status" value="1"/>
</dbReference>
<evidence type="ECO:0000256" key="9">
    <source>
        <dbReference type="ARBA" id="ARBA00023010"/>
    </source>
</evidence>
<comment type="caution">
    <text evidence="11">Lacks conserved residue(s) required for the propagation of feature annotation.</text>
</comment>
<evidence type="ECO:0000256" key="2">
    <source>
        <dbReference type="ARBA" id="ARBA00008445"/>
    </source>
</evidence>
<comment type="function">
    <text evidence="11">Involved in protein export. Participates in an early event of protein translocation.</text>
</comment>
<proteinExistence type="inferred from homology"/>
<keyword evidence="8 11" id="KW-1133">Transmembrane helix</keyword>
<dbReference type="EMBL" id="JBHSMR010000013">
    <property type="protein sequence ID" value="MFC5479340.1"/>
    <property type="molecule type" value="Genomic_DNA"/>
</dbReference>
<comment type="subcellular location">
    <subcellularLocation>
        <location evidence="1 11">Cell membrane</location>
        <topology evidence="1 11">Multi-pass membrane protein</topology>
    </subcellularLocation>
</comment>
<keyword evidence="5 11" id="KW-1003">Cell membrane</keyword>
<evidence type="ECO:0000256" key="10">
    <source>
        <dbReference type="ARBA" id="ARBA00023136"/>
    </source>
</evidence>
<evidence type="ECO:0000256" key="12">
    <source>
        <dbReference type="SAM" id="MobiDB-lite"/>
    </source>
</evidence>
<feature type="transmembrane region" description="Helical" evidence="11">
    <location>
        <begin position="54"/>
        <end position="75"/>
    </location>
</feature>
<evidence type="ECO:0000256" key="8">
    <source>
        <dbReference type="ARBA" id="ARBA00022989"/>
    </source>
</evidence>
<evidence type="ECO:0000256" key="5">
    <source>
        <dbReference type="ARBA" id="ARBA00022475"/>
    </source>
</evidence>
<dbReference type="PANTHER" id="PTHR34182:SF1">
    <property type="entry name" value="PROTEIN-EXPORT MEMBRANE PROTEIN SECG"/>
    <property type="match status" value="1"/>
</dbReference>
<evidence type="ECO:0000256" key="6">
    <source>
        <dbReference type="ARBA" id="ARBA00022692"/>
    </source>
</evidence>
<feature type="compositionally biased region" description="Low complexity" evidence="12">
    <location>
        <begin position="137"/>
        <end position="163"/>
    </location>
</feature>
<accession>A0ABW0MM47</accession>
<keyword evidence="4 11" id="KW-0813">Transport</keyword>
<keyword evidence="10 11" id="KW-0472">Membrane</keyword>
<feature type="region of interest" description="Disordered" evidence="12">
    <location>
        <begin position="100"/>
        <end position="163"/>
    </location>
</feature>
<keyword evidence="9 11" id="KW-0811">Translocation</keyword>
<sequence length="163" mass="15651">MNMVFNLVIVVQVISALAIIGLVLLQHGKGADMGAAFGSGASGSLFGASGSSNFLSKSTAVAAAIFFASTLSLAYMGNNRTGAPADGGLMERMAAPANGVPANAGANVPATTTPADVPAPTAGVPSAPAADVPPGPAETVPATVSPAPAAQSTPAPAAPTQQK</sequence>
<evidence type="ECO:0000256" key="11">
    <source>
        <dbReference type="RuleBase" id="RU365087"/>
    </source>
</evidence>
<dbReference type="PANTHER" id="PTHR34182">
    <property type="entry name" value="PROTEIN-EXPORT MEMBRANE PROTEIN SECG"/>
    <property type="match status" value="1"/>
</dbReference>
<reference evidence="14" key="1">
    <citation type="journal article" date="2019" name="Int. J. Syst. Evol. Microbiol.">
        <title>The Global Catalogue of Microorganisms (GCM) 10K type strain sequencing project: providing services to taxonomists for standard genome sequencing and annotation.</title>
        <authorList>
            <consortium name="The Broad Institute Genomics Platform"/>
            <consortium name="The Broad Institute Genome Sequencing Center for Infectious Disease"/>
            <person name="Wu L."/>
            <person name="Ma J."/>
        </authorList>
    </citation>
    <scope>NUCLEOTIDE SEQUENCE [LARGE SCALE GENOMIC DNA]</scope>
    <source>
        <strain evidence="14">CCUG 43111</strain>
    </source>
</reference>
<name>A0ABW0MM47_9BURK</name>
<keyword evidence="7 11" id="KW-0653">Protein transport</keyword>
<evidence type="ECO:0000256" key="3">
    <source>
        <dbReference type="ARBA" id="ARBA00017876"/>
    </source>
</evidence>
<comment type="similarity">
    <text evidence="2 11">Belongs to the SecG family.</text>
</comment>
<gene>
    <name evidence="13" type="primary">secG</name>
    <name evidence="13" type="ORF">ACFPQ5_14175</name>
</gene>
<evidence type="ECO:0000313" key="14">
    <source>
        <dbReference type="Proteomes" id="UP001596101"/>
    </source>
</evidence>
<dbReference type="InterPro" id="IPR004692">
    <property type="entry name" value="SecG"/>
</dbReference>
<dbReference type="Proteomes" id="UP001596101">
    <property type="component" value="Unassembled WGS sequence"/>
</dbReference>
<keyword evidence="6 11" id="KW-0812">Transmembrane</keyword>
<evidence type="ECO:0000256" key="1">
    <source>
        <dbReference type="ARBA" id="ARBA00004651"/>
    </source>
</evidence>
<evidence type="ECO:0000256" key="4">
    <source>
        <dbReference type="ARBA" id="ARBA00022448"/>
    </source>
</evidence>
<evidence type="ECO:0000313" key="13">
    <source>
        <dbReference type="EMBL" id="MFC5479340.1"/>
    </source>
</evidence>
<dbReference type="NCBIfam" id="TIGR00810">
    <property type="entry name" value="secG"/>
    <property type="match status" value="1"/>
</dbReference>
<feature type="compositionally biased region" description="Low complexity" evidence="12">
    <location>
        <begin position="100"/>
        <end position="125"/>
    </location>
</feature>
<comment type="caution">
    <text evidence="13">The sequence shown here is derived from an EMBL/GenBank/DDBJ whole genome shotgun (WGS) entry which is preliminary data.</text>
</comment>